<name>A0A381YP13_9ZZZZ</name>
<reference evidence="1" key="1">
    <citation type="submission" date="2018-05" db="EMBL/GenBank/DDBJ databases">
        <authorList>
            <person name="Lanie J.A."/>
            <person name="Ng W.-L."/>
            <person name="Kazmierczak K.M."/>
            <person name="Andrzejewski T.M."/>
            <person name="Davidsen T.M."/>
            <person name="Wayne K.J."/>
            <person name="Tettelin H."/>
            <person name="Glass J.I."/>
            <person name="Rusch D."/>
            <person name="Podicherti R."/>
            <person name="Tsui H.-C.T."/>
            <person name="Winkler M.E."/>
        </authorList>
    </citation>
    <scope>NUCLEOTIDE SEQUENCE</scope>
</reference>
<accession>A0A381YP13</accession>
<feature type="non-terminal residue" evidence="1">
    <location>
        <position position="27"/>
    </location>
</feature>
<proteinExistence type="predicted"/>
<sequence length="27" mass="3152">PGSRRKLIEFSPTLTMMTMMKKRVKSP</sequence>
<protein>
    <submittedName>
        <fullName evidence="1">Uncharacterized protein</fullName>
    </submittedName>
</protein>
<dbReference type="EMBL" id="UINC01018692">
    <property type="protein sequence ID" value="SVA78735.1"/>
    <property type="molecule type" value="Genomic_DNA"/>
</dbReference>
<gene>
    <name evidence="1" type="ORF">METZ01_LOCUS131589</name>
</gene>
<organism evidence="1">
    <name type="scientific">marine metagenome</name>
    <dbReference type="NCBI Taxonomy" id="408172"/>
    <lineage>
        <taxon>unclassified sequences</taxon>
        <taxon>metagenomes</taxon>
        <taxon>ecological metagenomes</taxon>
    </lineage>
</organism>
<feature type="non-terminal residue" evidence="1">
    <location>
        <position position="1"/>
    </location>
</feature>
<dbReference type="AlphaFoldDB" id="A0A381YP13"/>
<evidence type="ECO:0000313" key="1">
    <source>
        <dbReference type="EMBL" id="SVA78735.1"/>
    </source>
</evidence>